<dbReference type="RefSeq" id="WP_123121038.1">
    <property type="nucleotide sequence ID" value="NZ_RJJR01000009.1"/>
</dbReference>
<keyword evidence="1" id="KW-0472">Membrane</keyword>
<dbReference type="AlphaFoldDB" id="A0A3M9NFK2"/>
<gene>
    <name evidence="2" type="ORF">EFY79_12425</name>
</gene>
<proteinExistence type="predicted"/>
<reference evidence="2 3" key="1">
    <citation type="submission" date="2018-11" db="EMBL/GenBank/DDBJ databases">
        <title>Draft genome sequence of Ferruginibacter sp. BO-59.</title>
        <authorList>
            <person name="Im W.T."/>
        </authorList>
    </citation>
    <scope>NUCLEOTIDE SEQUENCE [LARGE SCALE GENOMIC DNA]</scope>
    <source>
        <strain evidence="2 3">BO-59</strain>
    </source>
</reference>
<dbReference type="EMBL" id="RJJR01000009">
    <property type="protein sequence ID" value="RNI35758.1"/>
    <property type="molecule type" value="Genomic_DNA"/>
</dbReference>
<dbReference type="Proteomes" id="UP000267223">
    <property type="component" value="Unassembled WGS sequence"/>
</dbReference>
<keyword evidence="1" id="KW-0812">Transmembrane</keyword>
<feature type="transmembrane region" description="Helical" evidence="1">
    <location>
        <begin position="35"/>
        <end position="55"/>
    </location>
</feature>
<evidence type="ECO:0000313" key="2">
    <source>
        <dbReference type="EMBL" id="RNI35758.1"/>
    </source>
</evidence>
<accession>A0A3M9NFK2</accession>
<name>A0A3M9NFK2_9BACT</name>
<comment type="caution">
    <text evidence="2">The sequence shown here is derived from an EMBL/GenBank/DDBJ whole genome shotgun (WGS) entry which is preliminary data.</text>
</comment>
<organism evidence="2 3">
    <name type="scientific">Hanamia caeni</name>
    <dbReference type="NCBI Taxonomy" id="2294116"/>
    <lineage>
        <taxon>Bacteria</taxon>
        <taxon>Pseudomonadati</taxon>
        <taxon>Bacteroidota</taxon>
        <taxon>Chitinophagia</taxon>
        <taxon>Chitinophagales</taxon>
        <taxon>Chitinophagaceae</taxon>
        <taxon>Hanamia</taxon>
    </lineage>
</organism>
<evidence type="ECO:0000313" key="3">
    <source>
        <dbReference type="Proteomes" id="UP000267223"/>
    </source>
</evidence>
<keyword evidence="1" id="KW-1133">Transmembrane helix</keyword>
<evidence type="ECO:0000256" key="1">
    <source>
        <dbReference type="SAM" id="Phobius"/>
    </source>
</evidence>
<sequence length="65" mass="7619">MRRLLFVLLLICFITIAYFFIKEQFNKVVLTSGENLVLSITYLLVGIILLILFIVKNREDRKRSG</sequence>
<protein>
    <submittedName>
        <fullName evidence="2">Uncharacterized protein</fullName>
    </submittedName>
</protein>
<keyword evidence="3" id="KW-1185">Reference proteome</keyword>